<comment type="pathway">
    <text evidence="3 9">Carbohydrate metabolism; pentose and glucuronate interconversion.</text>
</comment>
<sequence length="371" mass="42233">MKMTFRWYGEGHDPIPLQYIKQIPGVSGIMGTLSYKEAGENWEKDEIKELVDGVHNAGLECEVIESVNVHEDIKLGLDTRDEYIANYRTTIENLAEFGVKVIVYNFMPVFDWLRTDLAHVDEEDGSNSLFYDEDAIQGMTPQDIVNKTAEESGGLTLPGWEPERLARLDEVMKLYQGMTAEKLLENWKYFLEGVIPTCERVGIRMACHPDDPAWDLFGIPRVYKSLEDIDRILDLYDSPAHGLCVCIGSLGSSVHNKVDEILRHVGRRGRLVASHLRNVKHFSERTFKEAPHLSRTGDLPMEEAVEAIYDVEKEAADAGKPFEVYVRPDHGRMIWGEEGRPGYPLYDRALGTQYLLGLWDATKKQKEQAKN</sequence>
<dbReference type="Pfam" id="PF03786">
    <property type="entry name" value="UxuA"/>
    <property type="match status" value="1"/>
</dbReference>
<dbReference type="UniPathway" id="UPA00246"/>
<dbReference type="NCBIfam" id="NF003027">
    <property type="entry name" value="PRK03906.1"/>
    <property type="match status" value="1"/>
</dbReference>
<comment type="function">
    <text evidence="2 9">Catalyzes the dehydration of D-mannonate.</text>
</comment>
<evidence type="ECO:0000256" key="9">
    <source>
        <dbReference type="HAMAP-Rule" id="MF_00106"/>
    </source>
</evidence>
<dbReference type="Gene3D" id="3.20.20.150">
    <property type="entry name" value="Divalent-metal-dependent TIM barrel enzymes"/>
    <property type="match status" value="1"/>
</dbReference>
<evidence type="ECO:0000256" key="1">
    <source>
        <dbReference type="ARBA" id="ARBA00001794"/>
    </source>
</evidence>
<dbReference type="EMBL" id="AGWL01000008">
    <property type="protein sequence ID" value="EKU94617.1"/>
    <property type="molecule type" value="Genomic_DNA"/>
</dbReference>
<evidence type="ECO:0000313" key="11">
    <source>
        <dbReference type="Proteomes" id="UP000009888"/>
    </source>
</evidence>
<dbReference type="PATRIC" id="fig|883066.3.peg.1627"/>
<keyword evidence="7 9" id="KW-0464">Manganese</keyword>
<evidence type="ECO:0000256" key="6">
    <source>
        <dbReference type="ARBA" id="ARBA00023004"/>
    </source>
</evidence>
<accession>K9EUF0</accession>
<dbReference type="PIRSF" id="PIRSF016049">
    <property type="entry name" value="Man_dehyd"/>
    <property type="match status" value="1"/>
</dbReference>
<evidence type="ECO:0000256" key="4">
    <source>
        <dbReference type="ARBA" id="ARBA00007389"/>
    </source>
</evidence>
<dbReference type="GO" id="GO:0030145">
    <property type="term" value="F:manganese ion binding"/>
    <property type="evidence" value="ECO:0007669"/>
    <property type="project" value="TreeGrafter"/>
</dbReference>
<evidence type="ECO:0000256" key="8">
    <source>
        <dbReference type="ARBA" id="ARBA00023239"/>
    </source>
</evidence>
<reference evidence="10 11" key="1">
    <citation type="submission" date="2012-09" db="EMBL/GenBank/DDBJ databases">
        <title>The Genome Sequence of Actinobaculum massiliae ACS-171-V-COL2.</title>
        <authorList>
            <consortium name="The Broad Institute Genome Sequencing Platform"/>
            <person name="Earl A."/>
            <person name="Ward D."/>
            <person name="Feldgarden M."/>
            <person name="Gevers D."/>
            <person name="Saerens B."/>
            <person name="Vaneechoutte M."/>
            <person name="Walker B."/>
            <person name="Young S.K."/>
            <person name="Zeng Q."/>
            <person name="Gargeya S."/>
            <person name="Fitzgerald M."/>
            <person name="Haas B."/>
            <person name="Abouelleil A."/>
            <person name="Alvarado L."/>
            <person name="Arachchi H.M."/>
            <person name="Berlin A."/>
            <person name="Chapman S.B."/>
            <person name="Goldberg J."/>
            <person name="Griggs A."/>
            <person name="Gujja S."/>
            <person name="Hansen M."/>
            <person name="Howarth C."/>
            <person name="Imamovic A."/>
            <person name="Larimer J."/>
            <person name="McCowen C."/>
            <person name="Montmayeur A."/>
            <person name="Murphy C."/>
            <person name="Neiman D."/>
            <person name="Pearson M."/>
            <person name="Priest M."/>
            <person name="Roberts A."/>
            <person name="Saif S."/>
            <person name="Shea T."/>
            <person name="Sisk P."/>
            <person name="Sykes S."/>
            <person name="Wortman J."/>
            <person name="Nusbaum C."/>
            <person name="Birren B."/>
        </authorList>
    </citation>
    <scope>NUCLEOTIDE SEQUENCE [LARGE SCALE GENOMIC DNA]</scope>
    <source>
        <strain evidence="11">ACS-171-V-Col2</strain>
    </source>
</reference>
<dbReference type="InterPro" id="IPR004628">
    <property type="entry name" value="Man_deHydtase"/>
</dbReference>
<dbReference type="Proteomes" id="UP000009888">
    <property type="component" value="Unassembled WGS sequence"/>
</dbReference>
<evidence type="ECO:0000256" key="7">
    <source>
        <dbReference type="ARBA" id="ARBA00023211"/>
    </source>
</evidence>
<comment type="catalytic activity">
    <reaction evidence="1 9">
        <text>D-mannonate = 2-dehydro-3-deoxy-D-gluconate + H2O</text>
        <dbReference type="Rhea" id="RHEA:20097"/>
        <dbReference type="ChEBI" id="CHEBI:15377"/>
        <dbReference type="ChEBI" id="CHEBI:17767"/>
        <dbReference type="ChEBI" id="CHEBI:57990"/>
        <dbReference type="EC" id="4.2.1.8"/>
    </reaction>
</comment>
<dbReference type="RefSeq" id="WP_007001769.1">
    <property type="nucleotide sequence ID" value="NZ_JH992956.1"/>
</dbReference>
<evidence type="ECO:0000256" key="3">
    <source>
        <dbReference type="ARBA" id="ARBA00004892"/>
    </source>
</evidence>
<dbReference type="eggNOG" id="COG1312">
    <property type="taxonomic scope" value="Bacteria"/>
</dbReference>
<evidence type="ECO:0000313" key="10">
    <source>
        <dbReference type="EMBL" id="EKU94617.1"/>
    </source>
</evidence>
<dbReference type="HAMAP" id="MF_00106">
    <property type="entry name" value="UxuA"/>
    <property type="match status" value="1"/>
</dbReference>
<name>K9EUF0_9ACTO</name>
<gene>
    <name evidence="9" type="primary">uxuA</name>
    <name evidence="10" type="ORF">HMPREF9233_01564</name>
</gene>
<organism evidence="10 11">
    <name type="scientific">Actinobaculum massiliense ACS-171-V-Col2</name>
    <dbReference type="NCBI Taxonomy" id="883066"/>
    <lineage>
        <taxon>Bacteria</taxon>
        <taxon>Bacillati</taxon>
        <taxon>Actinomycetota</taxon>
        <taxon>Actinomycetes</taxon>
        <taxon>Actinomycetales</taxon>
        <taxon>Actinomycetaceae</taxon>
        <taxon>Actinobaculum</taxon>
    </lineage>
</organism>
<dbReference type="STRING" id="202789.GCA_001457435_00540"/>
<dbReference type="SUPFAM" id="SSF51658">
    <property type="entry name" value="Xylose isomerase-like"/>
    <property type="match status" value="1"/>
</dbReference>
<keyword evidence="11" id="KW-1185">Reference proteome</keyword>
<dbReference type="AlphaFoldDB" id="K9EUF0"/>
<proteinExistence type="inferred from homology"/>
<evidence type="ECO:0000256" key="2">
    <source>
        <dbReference type="ARBA" id="ARBA00002713"/>
    </source>
</evidence>
<dbReference type="PANTHER" id="PTHR30387">
    <property type="entry name" value="MANNONATE DEHYDRATASE"/>
    <property type="match status" value="1"/>
</dbReference>
<dbReference type="HOGENOM" id="CLU_058621_1_0_11"/>
<dbReference type="GO" id="GO:0042840">
    <property type="term" value="P:D-glucuronate catabolic process"/>
    <property type="evidence" value="ECO:0007669"/>
    <property type="project" value="TreeGrafter"/>
</dbReference>
<comment type="similarity">
    <text evidence="4 9">Belongs to the mannonate dehydratase family.</text>
</comment>
<keyword evidence="8 9" id="KW-0456">Lyase</keyword>
<keyword evidence="6 9" id="KW-0408">Iron</keyword>
<evidence type="ECO:0000256" key="5">
    <source>
        <dbReference type="ARBA" id="ARBA00012927"/>
    </source>
</evidence>
<comment type="caution">
    <text evidence="10">The sequence shown here is derived from an EMBL/GenBank/DDBJ whole genome shotgun (WGS) entry which is preliminary data.</text>
</comment>
<dbReference type="EC" id="4.2.1.8" evidence="5 9"/>
<dbReference type="GO" id="GO:0008927">
    <property type="term" value="F:mannonate dehydratase activity"/>
    <property type="evidence" value="ECO:0007669"/>
    <property type="project" value="UniProtKB-UniRule"/>
</dbReference>
<protein>
    <recommendedName>
        <fullName evidence="5 9">Mannonate dehydratase</fullName>
        <ecNumber evidence="5 9">4.2.1.8</ecNumber>
    </recommendedName>
    <alternativeName>
        <fullName evidence="9">D-mannonate hydro-lyase</fullName>
    </alternativeName>
</protein>
<dbReference type="GO" id="GO:0008198">
    <property type="term" value="F:ferrous iron binding"/>
    <property type="evidence" value="ECO:0007669"/>
    <property type="project" value="TreeGrafter"/>
</dbReference>
<dbReference type="InterPro" id="IPR036237">
    <property type="entry name" value="Xyl_isomerase-like_sf"/>
</dbReference>
<dbReference type="PANTHER" id="PTHR30387:SF2">
    <property type="entry name" value="MANNONATE DEHYDRATASE"/>
    <property type="match status" value="1"/>
</dbReference>
<comment type="cofactor">
    <cofactor evidence="9">
        <name>Fe(2+)</name>
        <dbReference type="ChEBI" id="CHEBI:29033"/>
    </cofactor>
    <cofactor evidence="9">
        <name>Mn(2+)</name>
        <dbReference type="ChEBI" id="CHEBI:29035"/>
    </cofactor>
</comment>